<dbReference type="Gramene" id="ONK58153">
    <property type="protein sequence ID" value="ONK58153"/>
    <property type="gene ID" value="A4U43_C09F8760"/>
</dbReference>
<protein>
    <submittedName>
        <fullName evidence="1">Uncharacterized protein</fullName>
    </submittedName>
</protein>
<evidence type="ECO:0000313" key="1">
    <source>
        <dbReference type="EMBL" id="ONK58153.1"/>
    </source>
</evidence>
<sequence length="136" mass="15268">MPLSRCKRFGHIKTQDLLILHVFRGNVPLFYEKSSQEGKDAISYVNAAIFRVLITDAEPLFLKRISLEYRTSCLVMAIQGSTSTSIFKKSSDNKSKLKVITTITSMSSLVVEPIGDVTTSKFPKDVEQRVEPEPEV</sequence>
<proteinExistence type="predicted"/>
<organism evidence="1 2">
    <name type="scientific">Asparagus officinalis</name>
    <name type="common">Garden asparagus</name>
    <dbReference type="NCBI Taxonomy" id="4686"/>
    <lineage>
        <taxon>Eukaryota</taxon>
        <taxon>Viridiplantae</taxon>
        <taxon>Streptophyta</taxon>
        <taxon>Embryophyta</taxon>
        <taxon>Tracheophyta</taxon>
        <taxon>Spermatophyta</taxon>
        <taxon>Magnoliopsida</taxon>
        <taxon>Liliopsida</taxon>
        <taxon>Asparagales</taxon>
        <taxon>Asparagaceae</taxon>
        <taxon>Asparagoideae</taxon>
        <taxon>Asparagus</taxon>
    </lineage>
</organism>
<accession>A0A5P1E814</accession>
<keyword evidence="2" id="KW-1185">Reference proteome</keyword>
<gene>
    <name evidence="1" type="ORF">A4U43_C09F8760</name>
</gene>
<name>A0A5P1E814_ASPOF</name>
<reference evidence="2" key="1">
    <citation type="journal article" date="2017" name="Nat. Commun.">
        <title>The asparagus genome sheds light on the origin and evolution of a young Y chromosome.</title>
        <authorList>
            <person name="Harkess A."/>
            <person name="Zhou J."/>
            <person name="Xu C."/>
            <person name="Bowers J.E."/>
            <person name="Van der Hulst R."/>
            <person name="Ayyampalayam S."/>
            <person name="Mercati F."/>
            <person name="Riccardi P."/>
            <person name="McKain M.R."/>
            <person name="Kakrana A."/>
            <person name="Tang H."/>
            <person name="Ray J."/>
            <person name="Groenendijk J."/>
            <person name="Arikit S."/>
            <person name="Mathioni S.M."/>
            <person name="Nakano M."/>
            <person name="Shan H."/>
            <person name="Telgmann-Rauber A."/>
            <person name="Kanno A."/>
            <person name="Yue Z."/>
            <person name="Chen H."/>
            <person name="Li W."/>
            <person name="Chen Y."/>
            <person name="Xu X."/>
            <person name="Zhang Y."/>
            <person name="Luo S."/>
            <person name="Chen H."/>
            <person name="Gao J."/>
            <person name="Mao Z."/>
            <person name="Pires J.C."/>
            <person name="Luo M."/>
            <person name="Kudrna D."/>
            <person name="Wing R.A."/>
            <person name="Meyers B.C."/>
            <person name="Yi K."/>
            <person name="Kong H."/>
            <person name="Lavrijsen P."/>
            <person name="Sunseri F."/>
            <person name="Falavigna A."/>
            <person name="Ye Y."/>
            <person name="Leebens-Mack J.H."/>
            <person name="Chen G."/>
        </authorList>
    </citation>
    <scope>NUCLEOTIDE SEQUENCE [LARGE SCALE GENOMIC DNA]</scope>
    <source>
        <strain evidence="2">cv. DH0086</strain>
    </source>
</reference>
<dbReference type="Proteomes" id="UP000243459">
    <property type="component" value="Chromosome 9"/>
</dbReference>
<dbReference type="EMBL" id="CM007389">
    <property type="protein sequence ID" value="ONK58153.1"/>
    <property type="molecule type" value="Genomic_DNA"/>
</dbReference>
<dbReference type="AlphaFoldDB" id="A0A5P1E814"/>
<evidence type="ECO:0000313" key="2">
    <source>
        <dbReference type="Proteomes" id="UP000243459"/>
    </source>
</evidence>